<gene>
    <name evidence="2" type="ORF">L873DRAFT_1791674</name>
</gene>
<dbReference type="EMBL" id="ML120415">
    <property type="protein sequence ID" value="RPA96308.1"/>
    <property type="molecule type" value="Genomic_DNA"/>
</dbReference>
<reference evidence="2 3" key="1">
    <citation type="journal article" date="2018" name="Nat. Ecol. Evol.">
        <title>Pezizomycetes genomes reveal the molecular basis of ectomycorrhizal truffle lifestyle.</title>
        <authorList>
            <person name="Murat C."/>
            <person name="Payen T."/>
            <person name="Noel B."/>
            <person name="Kuo A."/>
            <person name="Morin E."/>
            <person name="Chen J."/>
            <person name="Kohler A."/>
            <person name="Krizsan K."/>
            <person name="Balestrini R."/>
            <person name="Da Silva C."/>
            <person name="Montanini B."/>
            <person name="Hainaut M."/>
            <person name="Levati E."/>
            <person name="Barry K.W."/>
            <person name="Belfiori B."/>
            <person name="Cichocki N."/>
            <person name="Clum A."/>
            <person name="Dockter R.B."/>
            <person name="Fauchery L."/>
            <person name="Guy J."/>
            <person name="Iotti M."/>
            <person name="Le Tacon F."/>
            <person name="Lindquist E.A."/>
            <person name="Lipzen A."/>
            <person name="Malagnac F."/>
            <person name="Mello A."/>
            <person name="Molinier V."/>
            <person name="Miyauchi S."/>
            <person name="Poulain J."/>
            <person name="Riccioni C."/>
            <person name="Rubini A."/>
            <person name="Sitrit Y."/>
            <person name="Splivallo R."/>
            <person name="Traeger S."/>
            <person name="Wang M."/>
            <person name="Zifcakova L."/>
            <person name="Wipf D."/>
            <person name="Zambonelli A."/>
            <person name="Paolocci F."/>
            <person name="Nowrousian M."/>
            <person name="Ottonello S."/>
            <person name="Baldrian P."/>
            <person name="Spatafora J.W."/>
            <person name="Henrissat B."/>
            <person name="Nagy L.G."/>
            <person name="Aury J.M."/>
            <person name="Wincker P."/>
            <person name="Grigoriev I.V."/>
            <person name="Bonfante P."/>
            <person name="Martin F.M."/>
        </authorList>
    </citation>
    <scope>NUCLEOTIDE SEQUENCE [LARGE SCALE GENOMIC DNA]</scope>
    <source>
        <strain evidence="2 3">120613-1</strain>
    </source>
</reference>
<evidence type="ECO:0000313" key="2">
    <source>
        <dbReference type="EMBL" id="RPA96308.1"/>
    </source>
</evidence>
<accession>A0A3N4JH46</accession>
<organism evidence="2 3">
    <name type="scientific">Choiromyces venosus 120613-1</name>
    <dbReference type="NCBI Taxonomy" id="1336337"/>
    <lineage>
        <taxon>Eukaryota</taxon>
        <taxon>Fungi</taxon>
        <taxon>Dikarya</taxon>
        <taxon>Ascomycota</taxon>
        <taxon>Pezizomycotina</taxon>
        <taxon>Pezizomycetes</taxon>
        <taxon>Pezizales</taxon>
        <taxon>Tuberaceae</taxon>
        <taxon>Choiromyces</taxon>
    </lineage>
</organism>
<feature type="compositionally biased region" description="Polar residues" evidence="1">
    <location>
        <begin position="66"/>
        <end position="87"/>
    </location>
</feature>
<feature type="compositionally biased region" description="Basic and acidic residues" evidence="1">
    <location>
        <begin position="94"/>
        <end position="109"/>
    </location>
</feature>
<evidence type="ECO:0000256" key="1">
    <source>
        <dbReference type="SAM" id="MobiDB-lite"/>
    </source>
</evidence>
<feature type="compositionally biased region" description="Polar residues" evidence="1">
    <location>
        <begin position="117"/>
        <end position="139"/>
    </location>
</feature>
<proteinExistence type="predicted"/>
<dbReference type="Proteomes" id="UP000276215">
    <property type="component" value="Unassembled WGS sequence"/>
</dbReference>
<evidence type="ECO:0000313" key="3">
    <source>
        <dbReference type="Proteomes" id="UP000276215"/>
    </source>
</evidence>
<name>A0A3N4JH46_9PEZI</name>
<keyword evidence="3" id="KW-1185">Reference proteome</keyword>
<protein>
    <submittedName>
        <fullName evidence="2">Uncharacterized protein</fullName>
    </submittedName>
</protein>
<dbReference type="AlphaFoldDB" id="A0A3N4JH46"/>
<feature type="region of interest" description="Disordered" evidence="1">
    <location>
        <begin position="1"/>
        <end position="159"/>
    </location>
</feature>
<sequence>MENRRTTTFPVARDPNEGLRQGQYHDSTGEPILSSNKNPEPTKLEKRVSLFPNEPSSNSHHHSIDETNIYSNRNPSPIQTRATQTSFPGLISSYKERQDSQILSTKDRVSAGLKLESPSTSHPPISSNQLRPHENTAQPSDGDVLLTGTPLTRKPTCDQIKSQSPWDIYIKSTAYSIQEG</sequence>